<dbReference type="AlphaFoldDB" id="A0A926WHN2"/>
<dbReference type="Pfam" id="PF26355">
    <property type="entry name" value="HTH_VMAP-M9"/>
    <property type="match status" value="1"/>
</dbReference>
<comment type="caution">
    <text evidence="2">The sequence shown here is derived from an EMBL/GenBank/DDBJ whole genome shotgun (WGS) entry which is preliminary data.</text>
</comment>
<feature type="domain" description="vWA-MoxR associated protein N-terminal HTH" evidence="1">
    <location>
        <begin position="8"/>
        <end position="88"/>
    </location>
</feature>
<organism evidence="2 3">
    <name type="scientific">Anabaena sphaerica FACHB-251</name>
    <dbReference type="NCBI Taxonomy" id="2692883"/>
    <lineage>
        <taxon>Bacteria</taxon>
        <taxon>Bacillati</taxon>
        <taxon>Cyanobacteriota</taxon>
        <taxon>Cyanophyceae</taxon>
        <taxon>Nostocales</taxon>
        <taxon>Nostocaceae</taxon>
        <taxon>Anabaena</taxon>
    </lineage>
</organism>
<keyword evidence="3" id="KW-1185">Reference proteome</keyword>
<gene>
    <name evidence="2" type="ORF">H6G06_14910</name>
</gene>
<evidence type="ECO:0000259" key="1">
    <source>
        <dbReference type="Pfam" id="PF26355"/>
    </source>
</evidence>
<proteinExistence type="predicted"/>
<accession>A0A926WHN2</accession>
<dbReference type="EMBL" id="JACJQU010000008">
    <property type="protein sequence ID" value="MBD2294736.1"/>
    <property type="molecule type" value="Genomic_DNA"/>
</dbReference>
<sequence length="150" mass="17110">MTAEEALKLIELADNWVVAKTGEPLSDVQKAIIQQILEGKKLKDVEVVGYANSSIQREYAPKLWRLLEDVTGEKKVGVKNLQVVIERLQKRELPKVSDTVTANIEETERENNNIKQLSELGIENLLCYSSESNFVGRDTDSNYRYQHPHQ</sequence>
<dbReference type="InterPro" id="IPR058651">
    <property type="entry name" value="HTH_VMAP-M9"/>
</dbReference>
<evidence type="ECO:0000313" key="3">
    <source>
        <dbReference type="Proteomes" id="UP000662185"/>
    </source>
</evidence>
<reference evidence="3" key="1">
    <citation type="journal article" date="2020" name="ISME J.">
        <title>Comparative genomics reveals insights into cyanobacterial evolution and habitat adaptation.</title>
        <authorList>
            <person name="Chen M.Y."/>
            <person name="Teng W.K."/>
            <person name="Zhao L."/>
            <person name="Hu C.X."/>
            <person name="Zhou Y.K."/>
            <person name="Han B.P."/>
            <person name="Song L.R."/>
            <person name="Shu W.S."/>
        </authorList>
    </citation>
    <scope>NUCLEOTIDE SEQUENCE [LARGE SCALE GENOMIC DNA]</scope>
    <source>
        <strain evidence="3">FACHB-251</strain>
    </source>
</reference>
<evidence type="ECO:0000313" key="2">
    <source>
        <dbReference type="EMBL" id="MBD2294736.1"/>
    </source>
</evidence>
<name>A0A926WHN2_9NOST</name>
<dbReference type="RefSeq" id="WP_190561446.1">
    <property type="nucleotide sequence ID" value="NZ_JACJQU010000008.1"/>
</dbReference>
<protein>
    <recommendedName>
        <fullName evidence="1">vWA-MoxR associated protein N-terminal HTH domain-containing protein</fullName>
    </recommendedName>
</protein>
<dbReference type="Proteomes" id="UP000662185">
    <property type="component" value="Unassembled WGS sequence"/>
</dbReference>